<gene>
    <name evidence="3" type="ORF">AQJ64_42580</name>
</gene>
<dbReference type="AlphaFoldDB" id="A0A117R7I9"/>
<dbReference type="OrthoDB" id="3853850at2"/>
<comment type="caution">
    <text evidence="3">The sequence shown here is derived from an EMBL/GenBank/DDBJ whole genome shotgun (WGS) entry which is preliminary data.</text>
</comment>
<organism evidence="3 4">
    <name type="scientific">Streptomyces griseoruber</name>
    <dbReference type="NCBI Taxonomy" id="1943"/>
    <lineage>
        <taxon>Bacteria</taxon>
        <taxon>Bacillati</taxon>
        <taxon>Actinomycetota</taxon>
        <taxon>Actinomycetes</taxon>
        <taxon>Kitasatosporales</taxon>
        <taxon>Streptomycetaceae</taxon>
        <taxon>Streptomyces</taxon>
    </lineage>
</organism>
<proteinExistence type="predicted"/>
<evidence type="ECO:0000313" key="3">
    <source>
        <dbReference type="EMBL" id="KUN75401.1"/>
    </source>
</evidence>
<evidence type="ECO:0000256" key="1">
    <source>
        <dbReference type="SAM" id="MobiDB-lite"/>
    </source>
</evidence>
<feature type="domain" description="HTH crp-type" evidence="2">
    <location>
        <begin position="98"/>
        <end position="146"/>
    </location>
</feature>
<dbReference type="SUPFAM" id="SSF46785">
    <property type="entry name" value="Winged helix' DNA-binding domain"/>
    <property type="match status" value="1"/>
</dbReference>
<dbReference type="RefSeq" id="WP_055639153.1">
    <property type="nucleotide sequence ID" value="NZ_KQ948791.1"/>
</dbReference>
<dbReference type="InterPro" id="IPR012318">
    <property type="entry name" value="HTH_CRP"/>
</dbReference>
<dbReference type="Gene3D" id="1.10.10.10">
    <property type="entry name" value="Winged helix-like DNA-binding domain superfamily/Winged helix DNA-binding domain"/>
    <property type="match status" value="1"/>
</dbReference>
<keyword evidence="4" id="KW-1185">Reference proteome</keyword>
<protein>
    <recommendedName>
        <fullName evidence="2">HTH crp-type domain-containing protein</fullName>
    </recommendedName>
</protein>
<evidence type="ECO:0000313" key="4">
    <source>
        <dbReference type="Proteomes" id="UP000052982"/>
    </source>
</evidence>
<evidence type="ECO:0000259" key="2">
    <source>
        <dbReference type="Pfam" id="PF13545"/>
    </source>
</evidence>
<dbReference type="Proteomes" id="UP000052982">
    <property type="component" value="Unassembled WGS sequence"/>
</dbReference>
<feature type="compositionally biased region" description="Basic and acidic residues" evidence="1">
    <location>
        <begin position="201"/>
        <end position="215"/>
    </location>
</feature>
<accession>A0A117R7I9</accession>
<reference evidence="3 4" key="1">
    <citation type="submission" date="2015-10" db="EMBL/GenBank/DDBJ databases">
        <title>Draft genome sequence of Streptomyces griseoruber DSM 40281, type strain for the species Streptomyces griseoruber.</title>
        <authorList>
            <person name="Ruckert C."/>
            <person name="Winkler A."/>
            <person name="Kalinowski J."/>
            <person name="Kampfer P."/>
            <person name="Glaeser S."/>
        </authorList>
    </citation>
    <scope>NUCLEOTIDE SEQUENCE [LARGE SCALE GENOMIC DNA]</scope>
    <source>
        <strain evidence="3 4">DSM 40281</strain>
    </source>
</reference>
<sequence length="215" mass="23341">MSSGPLDGSAAPKLPGAPSRRRRRPKPPPTAYNRSSGSTIELPAGHAAQVFPVGSSTGFIGEAFSMDSLEFMRWAAVRYDSDRFVLVVLFHLMGSQKPGGLIEAKHEDVAEALGYSRPHISRVFTVLEADGALRRLQRGLYQLNPAASLRGGLREPRQGEKKRSKAGMSDRVEQLDLLREIMEDPDAPEAFRAMAAPGAKLEVRKESDGEGKATS</sequence>
<dbReference type="GO" id="GO:0006355">
    <property type="term" value="P:regulation of DNA-templated transcription"/>
    <property type="evidence" value="ECO:0007669"/>
    <property type="project" value="InterPro"/>
</dbReference>
<feature type="compositionally biased region" description="Basic and acidic residues" evidence="1">
    <location>
        <begin position="152"/>
        <end position="161"/>
    </location>
</feature>
<dbReference type="InterPro" id="IPR036388">
    <property type="entry name" value="WH-like_DNA-bd_sf"/>
</dbReference>
<dbReference type="InterPro" id="IPR036390">
    <property type="entry name" value="WH_DNA-bd_sf"/>
</dbReference>
<dbReference type="Pfam" id="PF13545">
    <property type="entry name" value="HTH_Crp_2"/>
    <property type="match status" value="1"/>
</dbReference>
<name>A0A117R7I9_9ACTN</name>
<feature type="region of interest" description="Disordered" evidence="1">
    <location>
        <begin position="151"/>
        <end position="171"/>
    </location>
</feature>
<dbReference type="GO" id="GO:0003677">
    <property type="term" value="F:DNA binding"/>
    <property type="evidence" value="ECO:0007669"/>
    <property type="project" value="InterPro"/>
</dbReference>
<feature type="region of interest" description="Disordered" evidence="1">
    <location>
        <begin position="192"/>
        <end position="215"/>
    </location>
</feature>
<feature type="region of interest" description="Disordered" evidence="1">
    <location>
        <begin position="1"/>
        <end position="39"/>
    </location>
</feature>
<dbReference type="EMBL" id="LMWW01000080">
    <property type="protein sequence ID" value="KUN75401.1"/>
    <property type="molecule type" value="Genomic_DNA"/>
</dbReference>